<feature type="domain" description="DRBM" evidence="5">
    <location>
        <begin position="968"/>
        <end position="1035"/>
    </location>
</feature>
<feature type="compositionally biased region" description="Polar residues" evidence="4">
    <location>
        <begin position="785"/>
        <end position="803"/>
    </location>
</feature>
<dbReference type="InterPro" id="IPR051740">
    <property type="entry name" value="DRBM-containing_protein"/>
</dbReference>
<dbReference type="GO" id="GO:0008298">
    <property type="term" value="P:intracellular mRNA localization"/>
    <property type="evidence" value="ECO:0007669"/>
    <property type="project" value="TreeGrafter"/>
</dbReference>
<dbReference type="GO" id="GO:0098964">
    <property type="term" value="P:anterograde dendritic transport of messenger ribonucleoprotein complex"/>
    <property type="evidence" value="ECO:0007669"/>
    <property type="project" value="TreeGrafter"/>
</dbReference>
<evidence type="ECO:0000256" key="4">
    <source>
        <dbReference type="SAM" id="MobiDB-lite"/>
    </source>
</evidence>
<dbReference type="AlphaFoldDB" id="A0A6P4FA62"/>
<evidence type="ECO:0000256" key="3">
    <source>
        <dbReference type="PROSITE-ProRule" id="PRU00266"/>
    </source>
</evidence>
<feature type="region of interest" description="Disordered" evidence="4">
    <location>
        <begin position="262"/>
        <end position="311"/>
    </location>
</feature>
<dbReference type="GO" id="GO:0010468">
    <property type="term" value="P:regulation of gene expression"/>
    <property type="evidence" value="ECO:0007669"/>
    <property type="project" value="UniProtKB-ARBA"/>
</dbReference>
<dbReference type="GO" id="GO:0080090">
    <property type="term" value="P:regulation of primary metabolic process"/>
    <property type="evidence" value="ECO:0007669"/>
    <property type="project" value="UniProtKB-ARBA"/>
</dbReference>
<dbReference type="GO" id="GO:0043025">
    <property type="term" value="C:neuronal cell body"/>
    <property type="evidence" value="ECO:0007669"/>
    <property type="project" value="TreeGrafter"/>
</dbReference>
<feature type="region of interest" description="Disordered" evidence="4">
    <location>
        <begin position="377"/>
        <end position="396"/>
    </location>
</feature>
<dbReference type="GO" id="GO:0010494">
    <property type="term" value="C:cytoplasmic stress granule"/>
    <property type="evidence" value="ECO:0007669"/>
    <property type="project" value="TreeGrafter"/>
</dbReference>
<dbReference type="GO" id="GO:0003729">
    <property type="term" value="F:mRNA binding"/>
    <property type="evidence" value="ECO:0007669"/>
    <property type="project" value="TreeGrafter"/>
</dbReference>
<feature type="domain" description="DRBM" evidence="5">
    <location>
        <begin position="311"/>
        <end position="378"/>
    </location>
</feature>
<organism evidence="8">
    <name type="scientific">Drosophila rhopaloa</name>
    <name type="common">Fruit fly</name>
    <dbReference type="NCBI Taxonomy" id="1041015"/>
    <lineage>
        <taxon>Eukaryota</taxon>
        <taxon>Metazoa</taxon>
        <taxon>Ecdysozoa</taxon>
        <taxon>Arthropoda</taxon>
        <taxon>Hexapoda</taxon>
        <taxon>Insecta</taxon>
        <taxon>Pterygota</taxon>
        <taxon>Neoptera</taxon>
        <taxon>Endopterygota</taxon>
        <taxon>Diptera</taxon>
        <taxon>Brachycera</taxon>
        <taxon>Muscomorpha</taxon>
        <taxon>Ephydroidea</taxon>
        <taxon>Drosophilidae</taxon>
        <taxon>Drosophila</taxon>
        <taxon>Sophophora</taxon>
    </lineage>
</organism>
<dbReference type="FunFam" id="3.30.160.20:FF:000007">
    <property type="entry name" value="Double-stranded RNA-binding protein Staufen homolog 1"/>
    <property type="match status" value="2"/>
</dbReference>
<sequence>MQHNVHAARPAPHIRAAHHHSHSHSHGHMQLHPGMEQHLAQSLQQQQAPQQLPHRDHLHARLNHHHLHAQQQQQQTPSNQAAAAAAAAGAAYHHGNINSNNSSNLASNSNQMQKIRQQHQHLSSSNGILGNQPPGPPPQAYNPAALAYNQLPPHPPPPHHMAAHLGSYAAPPPHYYMSQAKPSKYNQYASNANSNSGNLNSNNNYAPKAILQNTYRNQKVPLPAAVQEVVTVAETPVPAIATINNNASNNIVNIVKASEPVNQEEAVQEQESIEEPAPSVDDCSSTEHIDASGTLPNEDTSSSGRGGKDKTPMCLVNELARYNKITHQYRLTGERGPAHCKTFTVTLMLGDEEYSADGFKIKKAQHLAASKAIEDTTYKHPPPKIRRSEEGGPMRTHITPTVELNALAMKLGQRTFYLLDPTQIPPSDPMVPPEFGGAHLLAAPGPGMPQQPPPPAYALRQRLGNGFVPIPSPPMHPHFFHGPGQRPFPPKFPSRFALPPPLGPHVLHGPNGPFPPVPTPPSKITLFVGKQKFVGIGRTLQQAKHDAAARALQVLKTQAISASEEALEDSMDEGDKKSPISQVHEIGIKRNMTVHFKVLREEGPAHMKNFITACIVGSIVTEGEGNGKKVSKKRAAEKMLTELHKLPPLTPTKQTPLKRIKVKTPGKSGAATREGSAVPGTEGATQMGKPERRKRLNPPKDKLVDLDDADNPITKLIQLQQTRKEKEPIFELIAKNGNETARRREFVMEVSASGSTARGTGNSKKLAKRNAAQALFELLEAVEFTPSNETQSSEEGSTSATMSAVTAPAVEATAEGEVPMVSTPVGPMPGILILRQNKKPAKKREPVVVVKANVESKEEEVNKEVGVAAEESGSTNENSSNTSNSSSSDSQATEVASENDLNTSTGSNTSGVSSNSSNAGACNSGNTDNSSSNTGSSNTGSSNTGNSSNNAESSTTQSASSTQSVGVHMKEQLLYLSKLLDFEVNFSDYPKGNHNEFLTIVTLSTNPPQICHGVGKSSEESQNDAASNALKILSKLGLNNAMK</sequence>
<dbReference type="FunFam" id="3.30.160.20:FF:000073">
    <property type="entry name" value="Double-stranded RNA-binding protein Staufen homolog"/>
    <property type="match status" value="1"/>
</dbReference>
<dbReference type="Pfam" id="PF16482">
    <property type="entry name" value="Staufen_C"/>
    <property type="match status" value="1"/>
</dbReference>
<gene>
    <name evidence="8" type="primary">LOC108049351</name>
    <name evidence="6" type="synonym">108049351</name>
</gene>
<dbReference type="CDD" id="cd19860">
    <property type="entry name" value="DSRM_STAU_rpt4"/>
    <property type="match status" value="1"/>
</dbReference>
<dbReference type="RefSeq" id="XP_016985984.1">
    <property type="nucleotide sequence ID" value="XM_017130495.1"/>
</dbReference>
<evidence type="ECO:0000313" key="8">
    <source>
        <dbReference type="RefSeq" id="XP_016985984.1"/>
    </source>
</evidence>
<dbReference type="CDD" id="cd19859">
    <property type="entry name" value="DSRM_STAU_rpt3"/>
    <property type="match status" value="1"/>
</dbReference>
<keyword evidence="1" id="KW-0677">Repeat</keyword>
<dbReference type="Proteomes" id="UP001652680">
    <property type="component" value="Unassembled WGS sequence"/>
</dbReference>
<dbReference type="GO" id="GO:0005886">
    <property type="term" value="C:plasma membrane"/>
    <property type="evidence" value="ECO:0007669"/>
    <property type="project" value="TreeGrafter"/>
</dbReference>
<dbReference type="GO" id="GO:0032839">
    <property type="term" value="C:dendrite cytoplasm"/>
    <property type="evidence" value="ECO:0007669"/>
    <property type="project" value="GOC"/>
</dbReference>
<name>A0A6P4FA62_DRORH</name>
<feature type="region of interest" description="Disordered" evidence="4">
    <location>
        <begin position="855"/>
        <end position="964"/>
    </location>
</feature>
<dbReference type="OrthoDB" id="10037267at2759"/>
<feature type="compositionally biased region" description="Low complexity" evidence="4">
    <location>
        <begin position="902"/>
        <end position="964"/>
    </location>
</feature>
<evidence type="ECO:0000256" key="1">
    <source>
        <dbReference type="ARBA" id="ARBA00022737"/>
    </source>
</evidence>
<evidence type="ECO:0000313" key="7">
    <source>
        <dbReference type="Proteomes" id="UP001652680"/>
    </source>
</evidence>
<dbReference type="CDD" id="cd19861">
    <property type="entry name" value="DSRM_STAU_rpt5"/>
    <property type="match status" value="1"/>
</dbReference>
<feature type="domain" description="DRBM" evidence="5">
    <location>
        <begin position="578"/>
        <end position="645"/>
    </location>
</feature>
<evidence type="ECO:0000259" key="5">
    <source>
        <dbReference type="PROSITE" id="PS50137"/>
    </source>
</evidence>
<keyword evidence="2 3" id="KW-0694">RNA-binding</keyword>
<feature type="region of interest" description="Disordered" evidence="4">
    <location>
        <begin position="785"/>
        <end position="806"/>
    </location>
</feature>
<feature type="compositionally biased region" description="Low complexity" evidence="4">
    <location>
        <begin position="69"/>
        <end position="110"/>
    </location>
</feature>
<dbReference type="GeneID" id="108049351"/>
<dbReference type="CDD" id="cd19858">
    <property type="entry name" value="DSRM_STAU_rpt2"/>
    <property type="match status" value="1"/>
</dbReference>
<dbReference type="GO" id="GO:0035418">
    <property type="term" value="P:protein localization to synapse"/>
    <property type="evidence" value="ECO:0007669"/>
    <property type="project" value="TreeGrafter"/>
</dbReference>
<dbReference type="PANTHER" id="PTHR46054:SF3">
    <property type="entry name" value="MATERNAL EFFECT PROTEIN STAUFEN"/>
    <property type="match status" value="1"/>
</dbReference>
<evidence type="ECO:0000256" key="2">
    <source>
        <dbReference type="ARBA" id="ARBA00022884"/>
    </source>
</evidence>
<feature type="domain" description="DRBM" evidence="5">
    <location>
        <begin position="711"/>
        <end position="781"/>
    </location>
</feature>
<dbReference type="CTD" id="37065"/>
<accession>A0A6P4FA62</accession>
<protein>
    <submittedName>
        <fullName evidence="8">Maternal effect protein staufen</fullName>
    </submittedName>
</protein>
<dbReference type="PROSITE" id="PS50137">
    <property type="entry name" value="DS_RBD"/>
    <property type="match status" value="5"/>
</dbReference>
<evidence type="ECO:0000313" key="6">
    <source>
        <dbReference type="EnsemblMetazoa" id="XP_016985984.1"/>
    </source>
</evidence>
<dbReference type="InterPro" id="IPR032478">
    <property type="entry name" value="Staufen_C"/>
</dbReference>
<reference evidence="6" key="3">
    <citation type="submission" date="2025-05" db="UniProtKB">
        <authorList>
            <consortium name="EnsemblMetazoa"/>
        </authorList>
    </citation>
    <scope>IDENTIFICATION</scope>
</reference>
<dbReference type="PANTHER" id="PTHR46054">
    <property type="entry name" value="MATERNAL EFFECT PROTEIN STAUFEN"/>
    <property type="match status" value="1"/>
</dbReference>
<keyword evidence="7" id="KW-1185">Reference proteome</keyword>
<feature type="region of interest" description="Disordered" evidence="4">
    <location>
        <begin position="65"/>
        <end position="145"/>
    </location>
</feature>
<dbReference type="CDD" id="cd19857">
    <property type="entry name" value="DSRM_STAU_rpt1"/>
    <property type="match status" value="1"/>
</dbReference>
<feature type="compositionally biased region" description="Polar residues" evidence="4">
    <location>
        <begin position="294"/>
        <end position="303"/>
    </location>
</feature>
<feature type="region of interest" description="Disordered" evidence="4">
    <location>
        <begin position="662"/>
        <end position="707"/>
    </location>
</feature>
<dbReference type="Pfam" id="PF00035">
    <property type="entry name" value="dsrm"/>
    <property type="match status" value="3"/>
</dbReference>
<dbReference type="GO" id="GO:0048477">
    <property type="term" value="P:oogenesis"/>
    <property type="evidence" value="ECO:0007669"/>
    <property type="project" value="UniProtKB-ARBA"/>
</dbReference>
<feature type="compositionally biased region" description="Polar residues" evidence="4">
    <location>
        <begin position="111"/>
        <end position="129"/>
    </location>
</feature>
<feature type="compositionally biased region" description="Low complexity" evidence="4">
    <location>
        <begin position="864"/>
        <end position="894"/>
    </location>
</feature>
<reference evidence="7" key="1">
    <citation type="journal article" date="2021" name="Elife">
        <title>Highly contiguous assemblies of 101 drosophilid genomes.</title>
        <authorList>
            <person name="Kim B.Y."/>
            <person name="Wang J.R."/>
            <person name="Miller D.E."/>
            <person name="Barmina O."/>
            <person name="Delaney E."/>
            <person name="Thompson A."/>
            <person name="Comeault A.A."/>
            <person name="Peede D."/>
            <person name="D'Agostino E.R."/>
            <person name="Pelaez J."/>
            <person name="Aguilar J.M."/>
            <person name="Haji D."/>
            <person name="Matsunaga T."/>
            <person name="Armstrong E.E."/>
            <person name="Zych M."/>
            <person name="Ogawa Y."/>
            <person name="Stamenkovic-Radak M."/>
            <person name="Jelic M."/>
            <person name="Veselinovic M.S."/>
            <person name="Tanaskovic M."/>
            <person name="Eric P."/>
            <person name="Gao J.J."/>
            <person name="Katoh T.K."/>
            <person name="Toda M.J."/>
            <person name="Watabe H."/>
            <person name="Watada M."/>
            <person name="Davis J.S."/>
            <person name="Moyle L.C."/>
            <person name="Manoli G."/>
            <person name="Bertolini E."/>
            <person name="Kostal V."/>
            <person name="Hawley R.S."/>
            <person name="Takahashi A."/>
            <person name="Jones C.D."/>
            <person name="Price D.K."/>
            <person name="Whiteman N."/>
            <person name="Kopp A."/>
            <person name="Matute D.R."/>
            <person name="Petrov D.A."/>
        </authorList>
    </citation>
    <scope>NUCLEOTIDE SEQUENCE [LARGE SCALE GENOMIC DNA]</scope>
</reference>
<feature type="domain" description="DRBM" evidence="5">
    <location>
        <begin position="524"/>
        <end position="557"/>
    </location>
</feature>
<proteinExistence type="predicted"/>
<dbReference type="SMART" id="SM00358">
    <property type="entry name" value="DSRM"/>
    <property type="match status" value="5"/>
</dbReference>
<dbReference type="EnsemblMetazoa" id="XM_017130495.1">
    <property type="protein sequence ID" value="XP_016985984.1"/>
    <property type="gene ID" value="LOC108049351"/>
</dbReference>
<dbReference type="InterPro" id="IPR014720">
    <property type="entry name" value="dsRBD_dom"/>
</dbReference>
<reference evidence="8" key="2">
    <citation type="submission" date="2025-04" db="UniProtKB">
        <authorList>
            <consortium name="RefSeq"/>
        </authorList>
    </citation>
    <scope>IDENTIFICATION</scope>
</reference>
<dbReference type="GO" id="GO:0003725">
    <property type="term" value="F:double-stranded RNA binding"/>
    <property type="evidence" value="ECO:0007669"/>
    <property type="project" value="TreeGrafter"/>
</dbReference>
<dbReference type="OMA" id="TKQTPMK"/>
<dbReference type="SUPFAM" id="SSF54768">
    <property type="entry name" value="dsRNA-binding domain-like"/>
    <property type="match status" value="5"/>
</dbReference>
<dbReference type="Gene3D" id="3.30.160.20">
    <property type="match status" value="5"/>
</dbReference>